<accession>A0A8J6T207</accession>
<dbReference type="GO" id="GO:0016787">
    <property type="term" value="F:hydrolase activity"/>
    <property type="evidence" value="ECO:0007669"/>
    <property type="project" value="UniProtKB-KW"/>
</dbReference>
<dbReference type="Gene3D" id="3.20.20.370">
    <property type="entry name" value="Glycoside hydrolase/deacetylase"/>
    <property type="match status" value="1"/>
</dbReference>
<comment type="caution">
    <text evidence="6">The sequence shown here is derived from an EMBL/GenBank/DDBJ whole genome shotgun (WGS) entry which is preliminary data.</text>
</comment>
<keyword evidence="2" id="KW-0479">Metal-binding</keyword>
<gene>
    <name evidence="6" type="ORF">H8E19_02920</name>
</gene>
<keyword evidence="5" id="KW-0119">Carbohydrate metabolism</keyword>
<dbReference type="Pfam" id="PF04794">
    <property type="entry name" value="YdjC"/>
    <property type="match status" value="1"/>
</dbReference>
<organism evidence="6 7">
    <name type="scientific">Candidatus Desulfacyla euxinica</name>
    <dbReference type="NCBI Taxonomy" id="2841693"/>
    <lineage>
        <taxon>Bacteria</taxon>
        <taxon>Deltaproteobacteria</taxon>
        <taxon>Candidatus Desulfacyla</taxon>
    </lineage>
</organism>
<keyword evidence="3" id="KW-0378">Hydrolase</keyword>
<protein>
    <submittedName>
        <fullName evidence="6">ChbG/HpnK family deacetylase</fullName>
    </submittedName>
</protein>
<evidence type="ECO:0000313" key="6">
    <source>
        <dbReference type="EMBL" id="MBC8176330.1"/>
    </source>
</evidence>
<dbReference type="PANTHER" id="PTHR31609:SF1">
    <property type="entry name" value="CARBOHYDRATE DEACETYLASE"/>
    <property type="match status" value="1"/>
</dbReference>
<dbReference type="SUPFAM" id="SSF88713">
    <property type="entry name" value="Glycoside hydrolase/deacetylase"/>
    <property type="match status" value="1"/>
</dbReference>
<dbReference type="EMBL" id="JACNJD010000124">
    <property type="protein sequence ID" value="MBC8176330.1"/>
    <property type="molecule type" value="Genomic_DNA"/>
</dbReference>
<sequence length="282" mass="31844">MKLIFHGDDFGLTSGINQGIIRAFKEGLLSSTSLIAGGEAAEEAISLAKKNPGLDMGIHLILCDETPVLPTEDISSITSGRPHFPPRKHLQRAIFAHKINHREIEAEWNAQVEKVLNAAIPITHMDGHQFIHLFPGLFPICLKIARKHKIPFVRTSNDDLATLEASFMRFIQWAYLKLWIKIFVSRAFSSNIRRFSSVGFLMAGGRLNRSVLLKNIDSLRQRKPIPLVEFILHPGIGDSHTAYKYSHWQYDWKKDLDLLTDSALKKALDLRGVELTSFGKEL</sequence>
<evidence type="ECO:0000256" key="5">
    <source>
        <dbReference type="ARBA" id="ARBA00023277"/>
    </source>
</evidence>
<proteinExistence type="predicted"/>
<dbReference type="Proteomes" id="UP000650524">
    <property type="component" value="Unassembled WGS sequence"/>
</dbReference>
<dbReference type="GO" id="GO:0005975">
    <property type="term" value="P:carbohydrate metabolic process"/>
    <property type="evidence" value="ECO:0007669"/>
    <property type="project" value="InterPro"/>
</dbReference>
<dbReference type="PANTHER" id="PTHR31609">
    <property type="entry name" value="YDJC DEACETYLASE FAMILY MEMBER"/>
    <property type="match status" value="1"/>
</dbReference>
<comment type="cofactor">
    <cofactor evidence="1">
        <name>Mg(2+)</name>
        <dbReference type="ChEBI" id="CHEBI:18420"/>
    </cofactor>
</comment>
<name>A0A8J6T207_9DELT</name>
<dbReference type="InterPro" id="IPR011330">
    <property type="entry name" value="Glyco_hydro/deAcase_b/a-brl"/>
</dbReference>
<dbReference type="AlphaFoldDB" id="A0A8J6T207"/>
<dbReference type="GO" id="GO:0019213">
    <property type="term" value="F:deacetylase activity"/>
    <property type="evidence" value="ECO:0007669"/>
    <property type="project" value="TreeGrafter"/>
</dbReference>
<dbReference type="InterPro" id="IPR006879">
    <property type="entry name" value="YdjC-like"/>
</dbReference>
<evidence type="ECO:0000256" key="2">
    <source>
        <dbReference type="ARBA" id="ARBA00022723"/>
    </source>
</evidence>
<dbReference type="GO" id="GO:0046872">
    <property type="term" value="F:metal ion binding"/>
    <property type="evidence" value="ECO:0007669"/>
    <property type="project" value="UniProtKB-KW"/>
</dbReference>
<evidence type="ECO:0000256" key="1">
    <source>
        <dbReference type="ARBA" id="ARBA00001946"/>
    </source>
</evidence>
<evidence type="ECO:0000313" key="7">
    <source>
        <dbReference type="Proteomes" id="UP000650524"/>
    </source>
</evidence>
<evidence type="ECO:0000256" key="4">
    <source>
        <dbReference type="ARBA" id="ARBA00022842"/>
    </source>
</evidence>
<keyword evidence="4" id="KW-0460">Magnesium</keyword>
<reference evidence="6 7" key="1">
    <citation type="submission" date="2020-08" db="EMBL/GenBank/DDBJ databases">
        <title>Bridging the membrane lipid divide: bacteria of the FCB group superphylum have the potential to synthesize archaeal ether lipids.</title>
        <authorList>
            <person name="Villanueva L."/>
            <person name="Von Meijenfeldt F.A.B."/>
            <person name="Westbye A.B."/>
            <person name="Yadav S."/>
            <person name="Hopmans E.C."/>
            <person name="Dutilh B.E."/>
            <person name="Sinninghe Damste J.S."/>
        </authorList>
    </citation>
    <scope>NUCLEOTIDE SEQUENCE [LARGE SCALE GENOMIC DNA]</scope>
    <source>
        <strain evidence="6">NIOZ-UU27</strain>
    </source>
</reference>
<evidence type="ECO:0000256" key="3">
    <source>
        <dbReference type="ARBA" id="ARBA00022801"/>
    </source>
</evidence>